<reference evidence="1 2" key="1">
    <citation type="journal article" date="2016" name="Nat. Commun.">
        <title>Thousands of microbial genomes shed light on interconnected biogeochemical processes in an aquifer system.</title>
        <authorList>
            <person name="Anantharaman K."/>
            <person name="Brown C.T."/>
            <person name="Hug L.A."/>
            <person name="Sharon I."/>
            <person name="Castelle C.J."/>
            <person name="Probst A.J."/>
            <person name="Thomas B.C."/>
            <person name="Singh A."/>
            <person name="Wilkins M.J."/>
            <person name="Karaoz U."/>
            <person name="Brodie E.L."/>
            <person name="Williams K.H."/>
            <person name="Hubbard S.S."/>
            <person name="Banfield J.F."/>
        </authorList>
    </citation>
    <scope>NUCLEOTIDE SEQUENCE [LARGE SCALE GENOMIC DNA]</scope>
</reference>
<name>A0A1F8BBU6_9BACT</name>
<evidence type="ECO:0000313" key="1">
    <source>
        <dbReference type="EMBL" id="OGM61493.1"/>
    </source>
</evidence>
<sequence>MLKILIVLTLALTIMIVGFSAPLAAPIEPKKINAFSEEELAVYDGPDSNLPVFIAVDGYVYNVTGDREIYAPGGMYHHLTGSNQHTELCRV</sequence>
<dbReference type="EMBL" id="MGHF01000038">
    <property type="protein sequence ID" value="OGM61493.1"/>
    <property type="molecule type" value="Genomic_DNA"/>
</dbReference>
<evidence type="ECO:0000313" key="2">
    <source>
        <dbReference type="Proteomes" id="UP000177082"/>
    </source>
</evidence>
<proteinExistence type="predicted"/>
<comment type="caution">
    <text evidence="1">The sequence shown here is derived from an EMBL/GenBank/DDBJ whole genome shotgun (WGS) entry which is preliminary data.</text>
</comment>
<dbReference type="Proteomes" id="UP000177082">
    <property type="component" value="Unassembled WGS sequence"/>
</dbReference>
<dbReference type="STRING" id="1802519.A2961_00630"/>
<evidence type="ECO:0008006" key="3">
    <source>
        <dbReference type="Google" id="ProtNLM"/>
    </source>
</evidence>
<gene>
    <name evidence="1" type="ORF">A2961_00630</name>
</gene>
<protein>
    <recommendedName>
        <fullName evidence="3">Cytochrome b5 heme-binding domain-containing protein</fullName>
    </recommendedName>
</protein>
<accession>A0A1F8BBU6</accession>
<organism evidence="1 2">
    <name type="scientific">Candidatus Woesebacteria bacterium RIFCSPLOWO2_01_FULL_39_21</name>
    <dbReference type="NCBI Taxonomy" id="1802519"/>
    <lineage>
        <taxon>Bacteria</taxon>
        <taxon>Candidatus Woeseibacteriota</taxon>
    </lineage>
</organism>
<dbReference type="SUPFAM" id="SSF55856">
    <property type="entry name" value="Cytochrome b5-like heme/steroid binding domain"/>
    <property type="match status" value="1"/>
</dbReference>
<dbReference type="InterPro" id="IPR036400">
    <property type="entry name" value="Cyt_B5-like_heme/steroid_sf"/>
</dbReference>
<dbReference type="AlphaFoldDB" id="A0A1F8BBU6"/>
<dbReference type="Gene3D" id="3.10.120.10">
    <property type="entry name" value="Cytochrome b5-like heme/steroid binding domain"/>
    <property type="match status" value="1"/>
</dbReference>